<evidence type="ECO:0000256" key="1">
    <source>
        <dbReference type="ARBA" id="ARBA00004123"/>
    </source>
</evidence>
<evidence type="ECO:0000256" key="9">
    <source>
        <dbReference type="ARBA" id="ARBA00038126"/>
    </source>
</evidence>
<proteinExistence type="inferred from homology"/>
<dbReference type="GeneID" id="112286037"/>
<evidence type="ECO:0000313" key="12">
    <source>
        <dbReference type="EnsemblPlants" id="Pp3c8_15830V3.1"/>
    </source>
</evidence>
<accession>A0A2K1K7F9</accession>
<dbReference type="PANTHER" id="PTHR14614:SF39">
    <property type="entry name" value="HISTIDINE PROTEIN METHYLTRANSFERASE 1 HOMOLOG"/>
    <property type="match status" value="1"/>
</dbReference>
<organism evidence="11">
    <name type="scientific">Physcomitrium patens</name>
    <name type="common">Spreading-leaved earth moss</name>
    <name type="synonym">Physcomitrella patens</name>
    <dbReference type="NCBI Taxonomy" id="3218"/>
    <lineage>
        <taxon>Eukaryota</taxon>
        <taxon>Viridiplantae</taxon>
        <taxon>Streptophyta</taxon>
        <taxon>Embryophyta</taxon>
        <taxon>Bryophyta</taxon>
        <taxon>Bryophytina</taxon>
        <taxon>Bryopsida</taxon>
        <taxon>Funariidae</taxon>
        <taxon>Funariales</taxon>
        <taxon>Funariaceae</taxon>
        <taxon>Physcomitrium</taxon>
    </lineage>
</organism>
<evidence type="ECO:0000256" key="6">
    <source>
        <dbReference type="ARBA" id="ARBA00022679"/>
    </source>
</evidence>
<dbReference type="OrthoDB" id="1723750at2759"/>
<dbReference type="GO" id="GO:0018064">
    <property type="term" value="F:protein-L-histidine N-tele-methyltransferase activity"/>
    <property type="evidence" value="ECO:0007669"/>
    <property type="project" value="UniProtKB-EC"/>
</dbReference>
<dbReference type="InterPro" id="IPR029063">
    <property type="entry name" value="SAM-dependent_MTases_sf"/>
</dbReference>
<dbReference type="InterPro" id="IPR019410">
    <property type="entry name" value="Methyltransf_16"/>
</dbReference>
<dbReference type="GO" id="GO:0005634">
    <property type="term" value="C:nucleus"/>
    <property type="evidence" value="ECO:0007669"/>
    <property type="project" value="UniProtKB-SubCell"/>
</dbReference>
<reference evidence="12" key="3">
    <citation type="submission" date="2020-12" db="UniProtKB">
        <authorList>
            <consortium name="EnsemblPlants"/>
        </authorList>
    </citation>
    <scope>IDENTIFICATION</scope>
</reference>
<dbReference type="EnsemblPlants" id="Pp3c8_15830V3.2">
    <property type="protein sequence ID" value="Pp3c8_15830V3.2"/>
    <property type="gene ID" value="Pp3c8_15830"/>
</dbReference>
<dbReference type="PaxDb" id="3218-PP1S114_54V6.1"/>
<evidence type="ECO:0000256" key="5">
    <source>
        <dbReference type="ARBA" id="ARBA00022603"/>
    </source>
</evidence>
<comment type="similarity">
    <text evidence="9">Belongs to the methyltransferase superfamily. METTL18 family.</text>
</comment>
<dbReference type="RefSeq" id="XP_024383313.1">
    <property type="nucleotide sequence ID" value="XM_024527545.2"/>
</dbReference>
<evidence type="ECO:0000256" key="10">
    <source>
        <dbReference type="SAM" id="MobiDB-lite"/>
    </source>
</evidence>
<sequence>MRGPSLFGCLPVLTPHCLLQTFMKNSNAIGITSEPEVLPPPPPSEEVFPSEDEESTSSVMEPVALQRGLTLLKRRVNSQSIFNLPYSDLMLGKYEGGYKLWDCSVDLVETLRREIQDGQLSFRGKRVLELGCGHGLPGIFACLKGASSVHFQDFNAEVLRNVTTKNVQANLDQARKGLIRVNSVSSGLVRVNSGLLRANSIGSNAEMATSHKGLIAEPDVHYYAGDWSDVHNVLSAVRVSPGTTDIGDEGAFNFMFTESELYEPVQETEIRSGGLTRTGSRNRLARKLSGSQACDRGHTNTTQEGGYDIILMSETVYSLTSLPKLYELIKKCTRPPYGVVYLAAKKHYVGVGGGTRQFKRLVEEDEYGPMAAHLVADFADNSSNVREVWKFFFR</sequence>
<dbReference type="PANTHER" id="PTHR14614">
    <property type="entry name" value="HEPATOCELLULAR CARCINOMA-ASSOCIATED ANTIGEN"/>
    <property type="match status" value="1"/>
</dbReference>
<comment type="subcellular location">
    <subcellularLocation>
        <location evidence="2">Cytoplasm</location>
    </subcellularLocation>
    <subcellularLocation>
        <location evidence="1">Nucleus</location>
    </subcellularLocation>
</comment>
<evidence type="ECO:0000256" key="8">
    <source>
        <dbReference type="ARBA" id="ARBA00023242"/>
    </source>
</evidence>
<evidence type="ECO:0000256" key="4">
    <source>
        <dbReference type="ARBA" id="ARBA00022490"/>
    </source>
</evidence>
<dbReference type="EC" id="2.1.1.85" evidence="3"/>
<evidence type="ECO:0000256" key="3">
    <source>
        <dbReference type="ARBA" id="ARBA00012533"/>
    </source>
</evidence>
<keyword evidence="5" id="KW-0489">Methyltransferase</keyword>
<keyword evidence="8" id="KW-0539">Nucleus</keyword>
<dbReference type="Proteomes" id="UP000006727">
    <property type="component" value="Chromosome 8"/>
</dbReference>
<feature type="region of interest" description="Disordered" evidence="10">
    <location>
        <begin position="32"/>
        <end position="56"/>
    </location>
</feature>
<dbReference type="EnsemblPlants" id="Pp3c8_15830V3.1">
    <property type="protein sequence ID" value="Pp3c8_15830V3.1"/>
    <property type="gene ID" value="Pp3c8_15830"/>
</dbReference>
<keyword evidence="13" id="KW-1185">Reference proteome</keyword>
<dbReference type="SUPFAM" id="SSF53335">
    <property type="entry name" value="S-adenosyl-L-methionine-dependent methyltransferases"/>
    <property type="match status" value="1"/>
</dbReference>
<dbReference type="GO" id="GO:0032259">
    <property type="term" value="P:methylation"/>
    <property type="evidence" value="ECO:0007669"/>
    <property type="project" value="UniProtKB-KW"/>
</dbReference>
<evidence type="ECO:0000313" key="13">
    <source>
        <dbReference type="Proteomes" id="UP000006727"/>
    </source>
</evidence>
<dbReference type="AlphaFoldDB" id="A0A2K1K7F9"/>
<evidence type="ECO:0000313" key="11">
    <source>
        <dbReference type="EMBL" id="PNR49707.1"/>
    </source>
</evidence>
<dbReference type="EMBL" id="ABEU02000008">
    <property type="protein sequence ID" value="PNR49707.1"/>
    <property type="molecule type" value="Genomic_DNA"/>
</dbReference>
<evidence type="ECO:0000256" key="2">
    <source>
        <dbReference type="ARBA" id="ARBA00004496"/>
    </source>
</evidence>
<gene>
    <name evidence="12" type="primary">LOC112286037</name>
    <name evidence="11" type="ORF">PHYPA_011603</name>
</gene>
<dbReference type="Gramene" id="Pp3c8_15830V3.1">
    <property type="protein sequence ID" value="Pp3c8_15830V3.1"/>
    <property type="gene ID" value="Pp3c8_15830"/>
</dbReference>
<dbReference type="GO" id="GO:0005737">
    <property type="term" value="C:cytoplasm"/>
    <property type="evidence" value="ECO:0007669"/>
    <property type="project" value="UniProtKB-SubCell"/>
</dbReference>
<dbReference type="Pfam" id="PF10294">
    <property type="entry name" value="Methyltransf_16"/>
    <property type="match status" value="1"/>
</dbReference>
<reference evidence="11 13" key="1">
    <citation type="journal article" date="2008" name="Science">
        <title>The Physcomitrella genome reveals evolutionary insights into the conquest of land by plants.</title>
        <authorList>
            <person name="Rensing S."/>
            <person name="Lang D."/>
            <person name="Zimmer A."/>
            <person name="Terry A."/>
            <person name="Salamov A."/>
            <person name="Shapiro H."/>
            <person name="Nishiyama T."/>
            <person name="Perroud P.-F."/>
            <person name="Lindquist E."/>
            <person name="Kamisugi Y."/>
            <person name="Tanahashi T."/>
            <person name="Sakakibara K."/>
            <person name="Fujita T."/>
            <person name="Oishi K."/>
            <person name="Shin-I T."/>
            <person name="Kuroki Y."/>
            <person name="Toyoda A."/>
            <person name="Suzuki Y."/>
            <person name="Hashimoto A."/>
            <person name="Yamaguchi K."/>
            <person name="Sugano A."/>
            <person name="Kohara Y."/>
            <person name="Fujiyama A."/>
            <person name="Anterola A."/>
            <person name="Aoki S."/>
            <person name="Ashton N."/>
            <person name="Barbazuk W.B."/>
            <person name="Barker E."/>
            <person name="Bennetzen J."/>
            <person name="Bezanilla M."/>
            <person name="Blankenship R."/>
            <person name="Cho S.H."/>
            <person name="Dutcher S."/>
            <person name="Estelle M."/>
            <person name="Fawcett J.A."/>
            <person name="Gundlach H."/>
            <person name="Hanada K."/>
            <person name="Heyl A."/>
            <person name="Hicks K.A."/>
            <person name="Hugh J."/>
            <person name="Lohr M."/>
            <person name="Mayer K."/>
            <person name="Melkozernov A."/>
            <person name="Murata T."/>
            <person name="Nelson D."/>
            <person name="Pils B."/>
            <person name="Prigge M."/>
            <person name="Reiss B."/>
            <person name="Renner T."/>
            <person name="Rombauts S."/>
            <person name="Rushton P."/>
            <person name="Sanderfoot A."/>
            <person name="Schween G."/>
            <person name="Shiu S.-H."/>
            <person name="Stueber K."/>
            <person name="Theodoulou F.L."/>
            <person name="Tu H."/>
            <person name="Van de Peer Y."/>
            <person name="Verrier P.J."/>
            <person name="Waters E."/>
            <person name="Wood A."/>
            <person name="Yang L."/>
            <person name="Cove D."/>
            <person name="Cuming A."/>
            <person name="Hasebe M."/>
            <person name="Lucas S."/>
            <person name="Mishler D.B."/>
            <person name="Reski R."/>
            <person name="Grigoriev I."/>
            <person name="Quatrano R.S."/>
            <person name="Boore J.L."/>
        </authorList>
    </citation>
    <scope>NUCLEOTIDE SEQUENCE [LARGE SCALE GENOMIC DNA]</scope>
    <source>
        <strain evidence="12 13">cv. Gransden 2004</strain>
    </source>
</reference>
<dbReference type="KEGG" id="ppp:112286037"/>
<evidence type="ECO:0000256" key="7">
    <source>
        <dbReference type="ARBA" id="ARBA00022691"/>
    </source>
</evidence>
<keyword evidence="6" id="KW-0808">Transferase</keyword>
<name>A0A2K1K7F9_PHYPA</name>
<dbReference type="STRING" id="3218.A0A2K1K7F9"/>
<keyword evidence="4" id="KW-0963">Cytoplasm</keyword>
<dbReference type="Gramene" id="Pp3c8_15830V3.2">
    <property type="protein sequence ID" value="Pp3c8_15830V3.2"/>
    <property type="gene ID" value="Pp3c8_15830"/>
</dbReference>
<reference evidence="11 13" key="2">
    <citation type="journal article" date="2018" name="Plant J.">
        <title>The Physcomitrella patens chromosome-scale assembly reveals moss genome structure and evolution.</title>
        <authorList>
            <person name="Lang D."/>
            <person name="Ullrich K.K."/>
            <person name="Murat F."/>
            <person name="Fuchs J."/>
            <person name="Jenkins J."/>
            <person name="Haas F.B."/>
            <person name="Piednoel M."/>
            <person name="Gundlach H."/>
            <person name="Van Bel M."/>
            <person name="Meyberg R."/>
            <person name="Vives C."/>
            <person name="Morata J."/>
            <person name="Symeonidi A."/>
            <person name="Hiss M."/>
            <person name="Muchero W."/>
            <person name="Kamisugi Y."/>
            <person name="Saleh O."/>
            <person name="Blanc G."/>
            <person name="Decker E.L."/>
            <person name="van Gessel N."/>
            <person name="Grimwood J."/>
            <person name="Hayes R.D."/>
            <person name="Graham S.W."/>
            <person name="Gunter L.E."/>
            <person name="McDaniel S.F."/>
            <person name="Hoernstein S.N.W."/>
            <person name="Larsson A."/>
            <person name="Li F.W."/>
            <person name="Perroud P.F."/>
            <person name="Phillips J."/>
            <person name="Ranjan P."/>
            <person name="Rokshar D.S."/>
            <person name="Rothfels C.J."/>
            <person name="Schneider L."/>
            <person name="Shu S."/>
            <person name="Stevenson D.W."/>
            <person name="Thummler F."/>
            <person name="Tillich M."/>
            <person name="Villarreal Aguilar J.C."/>
            <person name="Widiez T."/>
            <person name="Wong G.K."/>
            <person name="Wymore A."/>
            <person name="Zhang Y."/>
            <person name="Zimmer A.D."/>
            <person name="Quatrano R.S."/>
            <person name="Mayer K.F.X."/>
            <person name="Goodstein D."/>
            <person name="Casacuberta J.M."/>
            <person name="Vandepoele K."/>
            <person name="Reski R."/>
            <person name="Cuming A.C."/>
            <person name="Tuskan G.A."/>
            <person name="Maumus F."/>
            <person name="Salse J."/>
            <person name="Schmutz J."/>
            <person name="Rensing S.A."/>
        </authorList>
    </citation>
    <scope>NUCLEOTIDE SEQUENCE [LARGE SCALE GENOMIC DNA]</scope>
    <source>
        <strain evidence="12 13">cv. Gransden 2004</strain>
    </source>
</reference>
<protein>
    <recommendedName>
        <fullName evidence="3">protein-histidine N-methyltransferase</fullName>
        <ecNumber evidence="3">2.1.1.85</ecNumber>
    </recommendedName>
</protein>
<dbReference type="Gene3D" id="3.40.50.150">
    <property type="entry name" value="Vaccinia Virus protein VP39"/>
    <property type="match status" value="1"/>
</dbReference>
<keyword evidence="7" id="KW-0949">S-adenosyl-L-methionine</keyword>